<proteinExistence type="predicted"/>
<protein>
    <submittedName>
        <fullName evidence="2">Uncharacterized protein</fullName>
    </submittedName>
</protein>
<organism evidence="2 3">
    <name type="scientific">Blautia intestinihominis</name>
    <dbReference type="NCBI Taxonomy" id="3133152"/>
    <lineage>
        <taxon>Bacteria</taxon>
        <taxon>Bacillati</taxon>
        <taxon>Bacillota</taxon>
        <taxon>Clostridia</taxon>
        <taxon>Lachnospirales</taxon>
        <taxon>Lachnospiraceae</taxon>
        <taxon>Blautia</taxon>
    </lineage>
</organism>
<evidence type="ECO:0000313" key="2">
    <source>
        <dbReference type="EMBL" id="MEQ2359131.1"/>
    </source>
</evidence>
<comment type="caution">
    <text evidence="2">The sequence shown here is derived from an EMBL/GenBank/DDBJ whole genome shotgun (WGS) entry which is preliminary data.</text>
</comment>
<dbReference type="RefSeq" id="WP_349078120.1">
    <property type="nucleotide sequence ID" value="NZ_JBBMEI010000040.1"/>
</dbReference>
<dbReference type="Proteomes" id="UP001446032">
    <property type="component" value="Unassembled WGS sequence"/>
</dbReference>
<evidence type="ECO:0000313" key="3">
    <source>
        <dbReference type="Proteomes" id="UP001446032"/>
    </source>
</evidence>
<gene>
    <name evidence="2" type="ORF">WMO75_12495</name>
</gene>
<keyword evidence="1" id="KW-0175">Coiled coil</keyword>
<accession>A0ABV1AP48</accession>
<sequence length="68" mass="7906">MKLKVPNEETSNIIGEIGGRGMGYLFENMDEMDIQAERRNTAREKKRADALEEEVKRLRKLLEIQGQK</sequence>
<name>A0ABV1AP48_9FIRM</name>
<dbReference type="EMBL" id="JBBMEI010000040">
    <property type="protein sequence ID" value="MEQ2359131.1"/>
    <property type="molecule type" value="Genomic_DNA"/>
</dbReference>
<keyword evidence="3" id="KW-1185">Reference proteome</keyword>
<reference evidence="2 3" key="1">
    <citation type="submission" date="2024-03" db="EMBL/GenBank/DDBJ databases">
        <title>Human intestinal bacterial collection.</title>
        <authorList>
            <person name="Pauvert C."/>
            <person name="Hitch T.C.A."/>
            <person name="Clavel T."/>
        </authorList>
    </citation>
    <scope>NUCLEOTIDE SEQUENCE [LARGE SCALE GENOMIC DNA]</scope>
    <source>
        <strain evidence="2 3">CLA-AA-H95</strain>
    </source>
</reference>
<feature type="coiled-coil region" evidence="1">
    <location>
        <begin position="34"/>
        <end position="68"/>
    </location>
</feature>
<evidence type="ECO:0000256" key="1">
    <source>
        <dbReference type="SAM" id="Coils"/>
    </source>
</evidence>